<protein>
    <submittedName>
        <fullName evidence="4">Putative membrane protein (TIGR02226 family)</fullName>
    </submittedName>
</protein>
<dbReference type="Proteomes" id="UP000316545">
    <property type="component" value="Unassembled WGS sequence"/>
</dbReference>
<reference evidence="4 5" key="1">
    <citation type="submission" date="2019-06" db="EMBL/GenBank/DDBJ databases">
        <title>Genomic Encyclopedia of Type Strains, Phase IV (KMG-V): Genome sequencing to study the core and pangenomes of soil and plant-associated prokaryotes.</title>
        <authorList>
            <person name="Whitman W."/>
        </authorList>
    </citation>
    <scope>NUCLEOTIDE SEQUENCE [LARGE SCALE GENOMIC DNA]</scope>
    <source>
        <strain evidence="4 5">BR 11865</strain>
    </source>
</reference>
<dbReference type="Pfam" id="PF07584">
    <property type="entry name" value="BatA"/>
    <property type="match status" value="1"/>
</dbReference>
<dbReference type="RefSeq" id="WP_145617153.1">
    <property type="nucleotide sequence ID" value="NZ_JAYNFR010000023.1"/>
</dbReference>
<dbReference type="InterPro" id="IPR029062">
    <property type="entry name" value="Class_I_gatase-like"/>
</dbReference>
<sequence>MAFASPLVLWALVLLPGLWWLLRLTPPAPKRVTFPALRLLLGLAAKEETPARTPWWLLVLRLALCALLIIGLARPLLHPDATSAAGTAPLLLVVDTGWAAGRDWPERQQALDRLVTQAERQDRPVLLLATAAGAGGEAPQVQGPMNATAARRLVQALAPQPWPTDRAAALGALDIAQKSGPLAGSAADSYWLADGLNDGSVATLAGRLRALGRVTVMTAGADHGPLLLRTPNSNASGSDGGTLMVPVERAEGAQAQPIAVEALGEDGRALGRADGIFAPGQRQLTLPLTLPGELRNAAVRLHLEDRAGVGTSLLLDDRWRRRPVGLATAGPGGDNQPLLSSPYYLDRALAPYAEVRRGTISALLDGGVSILVLPDSGALSDSDTARLARWIDQGGVLVRFGGTRLAHEAEPIGAETLLPVRLRGGDRSLGGALSWTTPAHLAPFDDKSPFAGLAVPPDVTVSRQVLAEPGPDMGDKVWARLEDGTPLVTGERRGKGWLALVHTSADPAWSNLALSGLYVDMLRRLVALSDGLPGGIGGNAGGALPPLSLLDGQGRLVAPSAVAQPLEPEGKDEAAGTPVGPLHPPGYYGVGDRRRALNLAGSVAPLVPMEPLAGVAYQGFGGTRETDLRPWFLGLAAALWVADLLLSLLVRGLLPTSLRPKARWRRGAAAAALALATVLAATRGHAATPDDEIVKATTANWLAYVETGDRAADATTKAGLLGLGEQLNRRTAVEVAGAMSVNVEKDDLALFPLLYWVVTPGQAAPSDAAVAKLNQYLHAGGMILFDTRDQGAPDAGIQARLRDLTHGLDIPPLAPVGPEHVLGRTFFLMQDFPGRQAGGQVWAEASEGRVNDGVSPVLVGGNDWAGAWAIDGQGRPLNAVVPGGERQREMAYRFGINLVMYALTGNYKADQVHVPAILERLGQ</sequence>
<dbReference type="NCBIfam" id="TIGR02226">
    <property type="entry name" value="two_anch"/>
    <property type="match status" value="1"/>
</dbReference>
<organism evidence="4 5">
    <name type="scientific">Nitrospirillum amazonense</name>
    <dbReference type="NCBI Taxonomy" id="28077"/>
    <lineage>
        <taxon>Bacteria</taxon>
        <taxon>Pseudomonadati</taxon>
        <taxon>Pseudomonadota</taxon>
        <taxon>Alphaproteobacteria</taxon>
        <taxon>Rhodospirillales</taxon>
        <taxon>Azospirillaceae</taxon>
        <taxon>Nitrospirillum</taxon>
    </lineage>
</organism>
<accession>A0A560FZ68</accession>
<dbReference type="PANTHER" id="PTHR37464:SF1">
    <property type="entry name" value="BLL2463 PROTEIN"/>
    <property type="match status" value="1"/>
</dbReference>
<dbReference type="InterPro" id="IPR024163">
    <property type="entry name" value="Aerotolerance_reg_N"/>
</dbReference>
<evidence type="ECO:0000256" key="1">
    <source>
        <dbReference type="SAM" id="Phobius"/>
    </source>
</evidence>
<dbReference type="CDD" id="cd03143">
    <property type="entry name" value="A4_beta-galactosidase_middle_domain"/>
    <property type="match status" value="1"/>
</dbReference>
<dbReference type="Gene3D" id="3.40.50.12140">
    <property type="entry name" value="Domain of unknown function DUF4159"/>
    <property type="match status" value="1"/>
</dbReference>
<dbReference type="InterPro" id="IPR011933">
    <property type="entry name" value="Double_TM_dom"/>
</dbReference>
<gene>
    <name evidence="4" type="ORF">FBZ88_107103</name>
</gene>
<dbReference type="SUPFAM" id="SSF52317">
    <property type="entry name" value="Class I glutamine amidotransferase-like"/>
    <property type="match status" value="1"/>
</dbReference>
<evidence type="ECO:0000259" key="2">
    <source>
        <dbReference type="Pfam" id="PF07584"/>
    </source>
</evidence>
<evidence type="ECO:0000313" key="5">
    <source>
        <dbReference type="Proteomes" id="UP000316545"/>
    </source>
</evidence>
<dbReference type="Gene3D" id="3.40.50.880">
    <property type="match status" value="1"/>
</dbReference>
<feature type="domain" description="DUF4159" evidence="3">
    <location>
        <begin position="702"/>
        <end position="903"/>
    </location>
</feature>
<feature type="transmembrane region" description="Helical" evidence="1">
    <location>
        <begin position="54"/>
        <end position="73"/>
    </location>
</feature>
<dbReference type="AlphaFoldDB" id="A0A560FZ68"/>
<dbReference type="EMBL" id="VITO01000007">
    <property type="protein sequence ID" value="TWB26936.1"/>
    <property type="molecule type" value="Genomic_DNA"/>
</dbReference>
<proteinExistence type="predicted"/>
<keyword evidence="1" id="KW-0472">Membrane</keyword>
<feature type="domain" description="Aerotolerance regulator N-terminal" evidence="2">
    <location>
        <begin position="1"/>
        <end position="75"/>
    </location>
</feature>
<keyword evidence="1" id="KW-1133">Transmembrane helix</keyword>
<dbReference type="Pfam" id="PF13709">
    <property type="entry name" value="DUF4159"/>
    <property type="match status" value="1"/>
</dbReference>
<dbReference type="PANTHER" id="PTHR37464">
    <property type="entry name" value="BLL2463 PROTEIN"/>
    <property type="match status" value="1"/>
</dbReference>
<comment type="caution">
    <text evidence="4">The sequence shown here is derived from an EMBL/GenBank/DDBJ whole genome shotgun (WGS) entry which is preliminary data.</text>
</comment>
<keyword evidence="1" id="KW-0812">Transmembrane</keyword>
<dbReference type="InterPro" id="IPR025297">
    <property type="entry name" value="DUF4159"/>
</dbReference>
<name>A0A560FZ68_9PROT</name>
<evidence type="ECO:0000259" key="3">
    <source>
        <dbReference type="Pfam" id="PF13709"/>
    </source>
</evidence>
<keyword evidence="5" id="KW-1185">Reference proteome</keyword>
<evidence type="ECO:0000313" key="4">
    <source>
        <dbReference type="EMBL" id="TWB26936.1"/>
    </source>
</evidence>